<reference evidence="7 8" key="1">
    <citation type="submission" date="2017-03" db="EMBL/GenBank/DDBJ databases">
        <title>Lifting the veil on microbial sulfur biogeochemistry in mining wastewaters.</title>
        <authorList>
            <person name="Kantor R.S."/>
            <person name="Colenbrander Nelson T."/>
            <person name="Marshall S."/>
            <person name="Bennett D."/>
            <person name="Apte S."/>
            <person name="Camacho D."/>
            <person name="Thomas B.C."/>
            <person name="Warren L.A."/>
            <person name="Banfield J.F."/>
        </authorList>
    </citation>
    <scope>NUCLEOTIDE SEQUENCE [LARGE SCALE GENOMIC DNA]</scope>
    <source>
        <strain evidence="7">21-59-9</strain>
    </source>
</reference>
<comment type="similarity">
    <text evidence="6">Belongs to the HCP family.</text>
</comment>
<evidence type="ECO:0000313" key="7">
    <source>
        <dbReference type="EMBL" id="OYV82008.1"/>
    </source>
</evidence>
<organism evidence="7 8">
    <name type="scientific">Acidithiobacillus ferrivorans</name>
    <dbReference type="NCBI Taxonomy" id="160808"/>
    <lineage>
        <taxon>Bacteria</taxon>
        <taxon>Pseudomonadati</taxon>
        <taxon>Pseudomonadota</taxon>
        <taxon>Acidithiobacillia</taxon>
        <taxon>Acidithiobacillales</taxon>
        <taxon>Acidithiobacillaceae</taxon>
        <taxon>Acidithiobacillus</taxon>
    </lineage>
</organism>
<sequence>MFCYQCEQTTRTPAGIGCASAPGTCGKDEATADLQDILTHLIKGVAQYARRARAMGVADRYTDDFIFYGLFTTLTNVNFTATRFVHLIQEATKRRERIKLLYEEAAREQGKTPEILSGPANFQPADGLEQLLRQASGVAINSGVDHLGSDVIGARALILYGMKGVAAYAQHARVLGYQSDEVDAQAEVILDYLASNPTDIDAMLEESLEVGRLNLKVMELLDAANTETFGAQEITSVRISPIKGKAILVSGHDLHDLKQILEQTKDQGINVYTHGEMLPANAYPTLKAYPHLAGNLGGAWQDQQREFDDFHGPIVMTSNCIIEPGKSYKNRIFTLGPVGWPGVRHIDDGDFTPVIQAAKALPGFAADAEDQRITIGFGHHTLLGAADKIVDAVKSGDIRHFFLVGGCDGASPARNYFTEVADHVPADSVVMTLGCGKYRFNRHEFGDIGGIPRLLDIGQCNDAHSAIRVAGALAEAFNCGVNDLPLSIMLSWFEQKATAIHLSLLALGIKGIKLGPTLPAYLTPTLVQKLQSRFDLDLDLIGEAQADLQAALTHTATA</sequence>
<feature type="binding site" description="via persulfide group" evidence="6">
    <location>
        <position position="407"/>
    </location>
    <ligand>
        <name>hybrid [4Fe-2O-2S] cluster</name>
        <dbReference type="ChEBI" id="CHEBI:60519"/>
    </ligand>
</feature>
<comment type="function">
    <text evidence="6">Catalyzes the reduction of hydroxylamine to form NH(3) and H(2)O.</text>
</comment>
<evidence type="ECO:0000256" key="2">
    <source>
        <dbReference type="ARBA" id="ARBA00022723"/>
    </source>
</evidence>
<dbReference type="EMBL" id="NCBC01000078">
    <property type="protein sequence ID" value="OYV82008.1"/>
    <property type="molecule type" value="Genomic_DNA"/>
</dbReference>
<dbReference type="InterPro" id="IPR010048">
    <property type="entry name" value="Hydroxylam_reduct"/>
</dbReference>
<feature type="binding site" evidence="6">
    <location>
        <position position="25"/>
    </location>
    <ligand>
        <name>[4Fe-4S] cluster</name>
        <dbReference type="ChEBI" id="CHEBI:49883"/>
    </ligand>
</feature>
<dbReference type="FunFam" id="3.40.50.2030:FF:000002">
    <property type="entry name" value="Hydroxylamine reductase"/>
    <property type="match status" value="1"/>
</dbReference>
<dbReference type="InterPro" id="IPR004137">
    <property type="entry name" value="HCP/CODH"/>
</dbReference>
<dbReference type="EC" id="1.7.99.1" evidence="6"/>
<feature type="binding site" evidence="6">
    <location>
        <position position="435"/>
    </location>
    <ligand>
        <name>hybrid [4Fe-2O-2S] cluster</name>
        <dbReference type="ChEBI" id="CHEBI:60519"/>
    </ligand>
</feature>
<keyword evidence="6" id="KW-0004">4Fe-4S</keyword>
<dbReference type="GO" id="GO:0005737">
    <property type="term" value="C:cytoplasm"/>
    <property type="evidence" value="ECO:0007669"/>
    <property type="project" value="UniProtKB-SubCell"/>
</dbReference>
<dbReference type="PANTHER" id="PTHR30109">
    <property type="entry name" value="HYDROXYLAMINE REDUCTASE"/>
    <property type="match status" value="1"/>
</dbReference>
<feature type="binding site" evidence="6">
    <location>
        <position position="496"/>
    </location>
    <ligand>
        <name>hybrid [4Fe-2O-2S] cluster</name>
        <dbReference type="ChEBI" id="CHEBI:60519"/>
    </ligand>
</feature>
<feature type="binding site" evidence="6">
    <location>
        <position position="460"/>
    </location>
    <ligand>
        <name>hybrid [4Fe-2O-2S] cluster</name>
        <dbReference type="ChEBI" id="CHEBI:60519"/>
    </ligand>
</feature>
<feature type="binding site" evidence="6">
    <location>
        <position position="3"/>
    </location>
    <ligand>
        <name>[4Fe-4S] cluster</name>
        <dbReference type="ChEBI" id="CHEBI:49883"/>
    </ligand>
</feature>
<keyword evidence="2 6" id="KW-0479">Metal-binding</keyword>
<dbReference type="HAMAP" id="MF_00069">
    <property type="entry name" value="Hydroxylam_reduct"/>
    <property type="match status" value="1"/>
</dbReference>
<dbReference type="CDD" id="cd01914">
    <property type="entry name" value="HCP"/>
    <property type="match status" value="1"/>
</dbReference>
<feature type="binding site" evidence="6">
    <location>
        <position position="6"/>
    </location>
    <ligand>
        <name>[4Fe-4S] cluster</name>
        <dbReference type="ChEBI" id="CHEBI:49883"/>
    </ligand>
</feature>
<dbReference type="GO" id="GO:0046872">
    <property type="term" value="F:metal ion binding"/>
    <property type="evidence" value="ECO:0007669"/>
    <property type="project" value="UniProtKB-KW"/>
</dbReference>
<dbReference type="NCBIfam" id="TIGR01703">
    <property type="entry name" value="hybrid_clust"/>
    <property type="match status" value="1"/>
</dbReference>
<dbReference type="InterPro" id="IPR011254">
    <property type="entry name" value="Prismane-like_sf"/>
</dbReference>
<dbReference type="NCBIfam" id="NF003658">
    <property type="entry name" value="PRK05290.1"/>
    <property type="match status" value="1"/>
</dbReference>
<gene>
    <name evidence="6" type="primary">hcp</name>
    <name evidence="7" type="ORF">B7Z70_03650</name>
</gene>
<dbReference type="InterPro" id="IPR016100">
    <property type="entry name" value="Prismane_a-bundle"/>
</dbReference>
<dbReference type="GO" id="GO:0050418">
    <property type="term" value="F:hydroxylamine reductase activity"/>
    <property type="evidence" value="ECO:0007669"/>
    <property type="project" value="UniProtKB-UniRule"/>
</dbReference>
<evidence type="ECO:0000256" key="6">
    <source>
        <dbReference type="HAMAP-Rule" id="MF_00069"/>
    </source>
</evidence>
<dbReference type="Proteomes" id="UP000216779">
    <property type="component" value="Unassembled WGS sequence"/>
</dbReference>
<comment type="catalytic activity">
    <reaction evidence="6">
        <text>A + NH4(+) + H2O = hydroxylamine + AH2 + H(+)</text>
        <dbReference type="Rhea" id="RHEA:22052"/>
        <dbReference type="ChEBI" id="CHEBI:13193"/>
        <dbReference type="ChEBI" id="CHEBI:15377"/>
        <dbReference type="ChEBI" id="CHEBI:15378"/>
        <dbReference type="ChEBI" id="CHEBI:15429"/>
        <dbReference type="ChEBI" id="CHEBI:17499"/>
        <dbReference type="ChEBI" id="CHEBI:28938"/>
        <dbReference type="EC" id="1.7.99.1"/>
    </reaction>
</comment>
<evidence type="ECO:0000256" key="4">
    <source>
        <dbReference type="ARBA" id="ARBA00023004"/>
    </source>
</evidence>
<feature type="binding site" evidence="6">
    <location>
        <position position="252"/>
    </location>
    <ligand>
        <name>hybrid [4Fe-2O-2S] cluster</name>
        <dbReference type="ChEBI" id="CHEBI:60519"/>
    </ligand>
</feature>
<dbReference type="AlphaFoldDB" id="A0A257T8U7"/>
<feature type="binding site" evidence="6">
    <location>
        <position position="18"/>
    </location>
    <ligand>
        <name>[4Fe-4S] cluster</name>
        <dbReference type="ChEBI" id="CHEBI:49883"/>
    </ligand>
</feature>
<dbReference type="Pfam" id="PF03063">
    <property type="entry name" value="Prismane"/>
    <property type="match status" value="1"/>
</dbReference>
<feature type="binding site" evidence="6">
    <location>
        <position position="494"/>
    </location>
    <ligand>
        <name>hybrid [4Fe-2O-2S] cluster</name>
        <dbReference type="ChEBI" id="CHEBI:60519"/>
    </ligand>
</feature>
<dbReference type="InterPro" id="IPR016099">
    <property type="entry name" value="Prismane-like_a/b-sand"/>
</dbReference>
<evidence type="ECO:0000256" key="3">
    <source>
        <dbReference type="ARBA" id="ARBA00023002"/>
    </source>
</evidence>
<comment type="cofactor">
    <cofactor evidence="6">
        <name>[4Fe-4S] cluster</name>
        <dbReference type="ChEBI" id="CHEBI:49883"/>
    </cofactor>
    <text evidence="6">Binds 1 [4Fe-4S] cluster.</text>
</comment>
<feature type="binding site" evidence="6">
    <location>
        <position position="276"/>
    </location>
    <ligand>
        <name>hybrid [4Fe-2O-2S] cluster</name>
        <dbReference type="ChEBI" id="CHEBI:60519"/>
    </ligand>
</feature>
<proteinExistence type="inferred from homology"/>
<feature type="modified residue" description="Cysteine persulfide" evidence="6">
    <location>
        <position position="407"/>
    </location>
</feature>
<keyword evidence="3 6" id="KW-0560">Oxidoreductase</keyword>
<comment type="subcellular location">
    <subcellularLocation>
        <location evidence="6">Cytoplasm</location>
    </subcellularLocation>
</comment>
<protein>
    <recommendedName>
        <fullName evidence="6">Hydroxylamine reductase</fullName>
        <ecNumber evidence="6">1.7.99.1</ecNumber>
    </recommendedName>
    <alternativeName>
        <fullName evidence="6">Hybrid-cluster protein</fullName>
        <shortName evidence="6">HCP</shortName>
    </alternativeName>
    <alternativeName>
        <fullName evidence="6">Prismane protein</fullName>
    </alternativeName>
</protein>
<keyword evidence="5 6" id="KW-0411">Iron-sulfur</keyword>
<dbReference type="GO" id="GO:0042542">
    <property type="term" value="P:response to hydrogen peroxide"/>
    <property type="evidence" value="ECO:0007669"/>
    <property type="project" value="TreeGrafter"/>
</dbReference>
<dbReference type="PANTHER" id="PTHR30109:SF0">
    <property type="entry name" value="HYDROXYLAMINE REDUCTASE"/>
    <property type="match status" value="1"/>
</dbReference>
<comment type="caution">
    <text evidence="7">The sequence shown here is derived from an EMBL/GenBank/DDBJ whole genome shotgun (WGS) entry which is preliminary data.</text>
</comment>
<evidence type="ECO:0000256" key="5">
    <source>
        <dbReference type="ARBA" id="ARBA00023014"/>
    </source>
</evidence>
<evidence type="ECO:0000313" key="8">
    <source>
        <dbReference type="Proteomes" id="UP000216779"/>
    </source>
</evidence>
<keyword evidence="4 6" id="KW-0408">Iron</keyword>
<dbReference type="Gene3D" id="3.40.50.2030">
    <property type="match status" value="2"/>
</dbReference>
<dbReference type="PIRSF" id="PIRSF000076">
    <property type="entry name" value="HCP"/>
    <property type="match status" value="1"/>
</dbReference>
<keyword evidence="1 6" id="KW-0963">Cytoplasm</keyword>
<dbReference type="Gene3D" id="1.20.1270.20">
    <property type="match status" value="2"/>
</dbReference>
<evidence type="ECO:0000256" key="1">
    <source>
        <dbReference type="ARBA" id="ARBA00022490"/>
    </source>
</evidence>
<feature type="binding site" evidence="6">
    <location>
        <position position="320"/>
    </location>
    <ligand>
        <name>hybrid [4Fe-2O-2S] cluster</name>
        <dbReference type="ChEBI" id="CHEBI:60519"/>
    </ligand>
</feature>
<dbReference type="GO" id="GO:0004601">
    <property type="term" value="F:peroxidase activity"/>
    <property type="evidence" value="ECO:0007669"/>
    <property type="project" value="TreeGrafter"/>
</dbReference>
<dbReference type="SUPFAM" id="SSF56821">
    <property type="entry name" value="Prismane protein-like"/>
    <property type="match status" value="1"/>
</dbReference>
<name>A0A257T8U7_9PROT</name>
<accession>A0A257T8U7</accession>
<comment type="cofactor">
    <cofactor evidence="6">
        <name>hybrid [4Fe-2O-2S] cluster</name>
        <dbReference type="ChEBI" id="CHEBI:60519"/>
    </cofactor>
    <text evidence="6">Binds 1 hybrid [4Fe-2O-2S] cluster.</text>
</comment>
<dbReference type="GO" id="GO:0051539">
    <property type="term" value="F:4 iron, 4 sulfur cluster binding"/>
    <property type="evidence" value="ECO:0007669"/>
    <property type="project" value="UniProtKB-KW"/>
</dbReference>